<dbReference type="EMBL" id="VDMD01000006">
    <property type="protein sequence ID" value="TRM64749.1"/>
    <property type="molecule type" value="Genomic_DNA"/>
</dbReference>
<keyword evidence="2" id="KW-1185">Reference proteome</keyword>
<proteinExistence type="predicted"/>
<reference evidence="1 2" key="1">
    <citation type="journal article" date="2019" name="New Phytol.">
        <title>Comparative genomics reveals unique wood-decay strategies and fruiting body development in the Schizophyllaceae.</title>
        <authorList>
            <person name="Almasi E."/>
            <person name="Sahu N."/>
            <person name="Krizsan K."/>
            <person name="Balint B."/>
            <person name="Kovacs G.M."/>
            <person name="Kiss B."/>
            <person name="Cseklye J."/>
            <person name="Drula E."/>
            <person name="Henrissat B."/>
            <person name="Nagy I."/>
            <person name="Chovatia M."/>
            <person name="Adam C."/>
            <person name="LaButti K."/>
            <person name="Lipzen A."/>
            <person name="Riley R."/>
            <person name="Grigoriev I.V."/>
            <person name="Nagy L.G."/>
        </authorList>
    </citation>
    <scope>NUCLEOTIDE SEQUENCE [LARGE SCALE GENOMIC DNA]</scope>
    <source>
        <strain evidence="1 2">NL-1724</strain>
    </source>
</reference>
<protein>
    <submittedName>
        <fullName evidence="1">Uncharacterized protein</fullName>
    </submittedName>
</protein>
<dbReference type="PANTHER" id="PTHR15955:SF8">
    <property type="entry name" value="RWD DOMAIN-CONTAINING PROTEIN 2B-RELATED"/>
    <property type="match status" value="1"/>
</dbReference>
<accession>A0A550CIZ6</accession>
<dbReference type="AlphaFoldDB" id="A0A550CIZ6"/>
<sequence length="124" mass="14189">MGIPQEALLSIARMHHIRSLTKFRRLKQHARNSEVRGLVKAGKPGVLVFRGTKYTVSTFLENARALRYLDFHHVETIPLLPSSAGFAEKIDYGLEEVEDMKVLISRLEEHGLKDWFRKAMGMAK</sequence>
<organism evidence="1 2">
    <name type="scientific">Schizophyllum amplum</name>
    <dbReference type="NCBI Taxonomy" id="97359"/>
    <lineage>
        <taxon>Eukaryota</taxon>
        <taxon>Fungi</taxon>
        <taxon>Dikarya</taxon>
        <taxon>Basidiomycota</taxon>
        <taxon>Agaricomycotina</taxon>
        <taxon>Agaricomycetes</taxon>
        <taxon>Agaricomycetidae</taxon>
        <taxon>Agaricales</taxon>
        <taxon>Schizophyllaceae</taxon>
        <taxon>Schizophyllum</taxon>
    </lineage>
</organism>
<name>A0A550CIZ6_9AGAR</name>
<evidence type="ECO:0000313" key="2">
    <source>
        <dbReference type="Proteomes" id="UP000320762"/>
    </source>
</evidence>
<dbReference type="PANTHER" id="PTHR15955">
    <property type="entry name" value="RWD DOMAIN CONTAINING PROTEIN 2"/>
    <property type="match status" value="1"/>
</dbReference>
<dbReference type="OrthoDB" id="432412at2759"/>
<dbReference type="InterPro" id="IPR017359">
    <property type="entry name" value="Phi-like"/>
</dbReference>
<gene>
    <name evidence="1" type="ORF">BD626DRAFT_567624</name>
</gene>
<comment type="caution">
    <text evidence="1">The sequence shown here is derived from an EMBL/GenBank/DDBJ whole genome shotgun (WGS) entry which is preliminary data.</text>
</comment>
<evidence type="ECO:0000313" key="1">
    <source>
        <dbReference type="EMBL" id="TRM64749.1"/>
    </source>
</evidence>
<dbReference type="Proteomes" id="UP000320762">
    <property type="component" value="Unassembled WGS sequence"/>
</dbReference>